<evidence type="ECO:0000256" key="1">
    <source>
        <dbReference type="ARBA" id="ARBA00004651"/>
    </source>
</evidence>
<organism evidence="12">
    <name type="scientific">Aureoumbra lagunensis</name>
    <dbReference type="NCBI Taxonomy" id="44058"/>
    <lineage>
        <taxon>Eukaryota</taxon>
        <taxon>Sar</taxon>
        <taxon>Stramenopiles</taxon>
        <taxon>Ochrophyta</taxon>
        <taxon>Pelagophyceae</taxon>
        <taxon>Pelagomonadales</taxon>
        <taxon>Aureoumbra</taxon>
    </lineage>
</organism>
<comment type="catalytic activity">
    <reaction evidence="9">
        <text>acetate(out) + H(+)(out) = acetate(in) + H(+)(in)</text>
        <dbReference type="Rhea" id="RHEA:71803"/>
        <dbReference type="ChEBI" id="CHEBI:15378"/>
        <dbReference type="ChEBI" id="CHEBI:30089"/>
    </reaction>
</comment>
<reference evidence="12" key="1">
    <citation type="submission" date="2021-01" db="EMBL/GenBank/DDBJ databases">
        <authorList>
            <person name="Corre E."/>
            <person name="Pelletier E."/>
            <person name="Niang G."/>
            <person name="Scheremetjew M."/>
            <person name="Finn R."/>
            <person name="Kale V."/>
            <person name="Holt S."/>
            <person name="Cochrane G."/>
            <person name="Meng A."/>
            <person name="Brown T."/>
            <person name="Cohen L."/>
        </authorList>
    </citation>
    <scope>NUCLEOTIDE SEQUENCE</scope>
    <source>
        <strain evidence="12">CCMP1510</strain>
    </source>
</reference>
<evidence type="ECO:0000256" key="9">
    <source>
        <dbReference type="ARBA" id="ARBA00049088"/>
    </source>
</evidence>
<evidence type="ECO:0008006" key="13">
    <source>
        <dbReference type="Google" id="ProtNLM"/>
    </source>
</evidence>
<feature type="transmembrane region" description="Helical" evidence="11">
    <location>
        <begin position="318"/>
        <end position="344"/>
    </location>
</feature>
<evidence type="ECO:0000256" key="3">
    <source>
        <dbReference type="ARBA" id="ARBA00022692"/>
    </source>
</evidence>
<evidence type="ECO:0000256" key="7">
    <source>
        <dbReference type="ARBA" id="ARBA00047693"/>
    </source>
</evidence>
<feature type="transmembrane region" description="Helical" evidence="11">
    <location>
        <begin position="144"/>
        <end position="167"/>
    </location>
</feature>
<comment type="catalytic activity">
    <reaction evidence="7">
        <text>pyruvate(out) + H(+)(out) = pyruvate(in) + H(+)(in)</text>
        <dbReference type="Rhea" id="RHEA:64720"/>
        <dbReference type="ChEBI" id="CHEBI:15361"/>
        <dbReference type="ChEBI" id="CHEBI:15378"/>
    </reaction>
</comment>
<sequence length="383" mass="43154">MSHVEPNHTTAHTEPRAQPYDVLRYVNVKRVFNTQPEVMSMVIQVGDIVHERMLSKPLTTFLLSVQAGLLLSFGVLMSCQVGGRWGSSTGVNNFVFAGFGIPFGLTFIVITQGSELITANYMFCSFGVLAAEPEDRPRAIKALLMNWFVCWWGNIAGAILHFTMFAWQTGLIKTVKIKGSELPASSYSDPQNTLEHIETIYYESQEEFRLDYATDFCSRSNYALANMCKLMNAARAKCTANFATSILRGWGCNWMVCLAIWLQMCATEPISKFIMIWLPIELFISSGFDHLVVNEFLIPGGIMVGGYYLDHRVNWGNAFFFNFLPVTIGSILGAWTLVFPFWYFNKGPYFIAQQKRKTYKPVAFATIAEPAGEESKVKEIEEA</sequence>
<dbReference type="PANTHER" id="PTHR30520:SF6">
    <property type="entry name" value="FORMATE_NITRATE FAMILY TRANSPORTER (EUROFUNG)"/>
    <property type="match status" value="1"/>
</dbReference>
<evidence type="ECO:0000256" key="5">
    <source>
        <dbReference type="ARBA" id="ARBA00023136"/>
    </source>
</evidence>
<evidence type="ECO:0000256" key="4">
    <source>
        <dbReference type="ARBA" id="ARBA00022989"/>
    </source>
</evidence>
<dbReference type="GO" id="GO:0015513">
    <property type="term" value="F:high-affinity secondary active nitrite transmembrane transporter activity"/>
    <property type="evidence" value="ECO:0007669"/>
    <property type="project" value="TreeGrafter"/>
</dbReference>
<dbReference type="Pfam" id="PF01226">
    <property type="entry name" value="Form_Nir_trans"/>
    <property type="match status" value="1"/>
</dbReference>
<dbReference type="EMBL" id="HBIJ01019716">
    <property type="protein sequence ID" value="CAE0372116.1"/>
    <property type="molecule type" value="Transcribed_RNA"/>
</dbReference>
<proteinExistence type="inferred from homology"/>
<feature type="transmembrane region" description="Helical" evidence="11">
    <location>
        <begin position="240"/>
        <end position="262"/>
    </location>
</feature>
<comment type="similarity">
    <text evidence="10">Belongs to the FNT transporter (TC 1.A.16) family.</text>
</comment>
<dbReference type="InterPro" id="IPR000292">
    <property type="entry name" value="For/NO2_transpt"/>
</dbReference>
<dbReference type="AlphaFoldDB" id="A0A7S3K3W4"/>
<evidence type="ECO:0000256" key="8">
    <source>
        <dbReference type="ARBA" id="ARBA00049016"/>
    </source>
</evidence>
<dbReference type="GO" id="GO:0005886">
    <property type="term" value="C:plasma membrane"/>
    <property type="evidence" value="ECO:0007669"/>
    <property type="project" value="UniProtKB-SubCell"/>
</dbReference>
<gene>
    <name evidence="12" type="ORF">ALAG00032_LOCUS12899</name>
</gene>
<feature type="transmembrane region" description="Helical" evidence="11">
    <location>
        <begin position="274"/>
        <end position="298"/>
    </location>
</feature>
<dbReference type="InterPro" id="IPR023271">
    <property type="entry name" value="Aquaporin-like"/>
</dbReference>
<feature type="transmembrane region" description="Helical" evidence="11">
    <location>
        <begin position="91"/>
        <end position="110"/>
    </location>
</feature>
<name>A0A7S3K3W4_9STRA</name>
<evidence type="ECO:0000256" key="11">
    <source>
        <dbReference type="SAM" id="Phobius"/>
    </source>
</evidence>
<evidence type="ECO:0000256" key="2">
    <source>
        <dbReference type="ARBA" id="ARBA00011255"/>
    </source>
</evidence>
<dbReference type="Gene3D" id="1.20.1080.10">
    <property type="entry name" value="Glycerol uptake facilitator protein"/>
    <property type="match status" value="1"/>
</dbReference>
<comment type="subunit">
    <text evidence="2">Homopentamer.</text>
</comment>
<keyword evidence="5 11" id="KW-0472">Membrane</keyword>
<evidence type="ECO:0000256" key="10">
    <source>
        <dbReference type="ARBA" id="ARBA00049660"/>
    </source>
</evidence>
<comment type="catalytic activity">
    <reaction evidence="8">
        <text>formate(in) + H(+)(in) = formate(out) + H(+)(out)</text>
        <dbReference type="Rhea" id="RHEA:80887"/>
        <dbReference type="ChEBI" id="CHEBI:15378"/>
        <dbReference type="ChEBI" id="CHEBI:15740"/>
    </reaction>
</comment>
<dbReference type="PROSITE" id="PS01006">
    <property type="entry name" value="FORMATE_NITRITE_TP_2"/>
    <property type="match status" value="1"/>
</dbReference>
<evidence type="ECO:0000256" key="6">
    <source>
        <dbReference type="ARBA" id="ARBA00034245"/>
    </source>
</evidence>
<feature type="transmembrane region" description="Helical" evidence="11">
    <location>
        <begin position="61"/>
        <end position="79"/>
    </location>
</feature>
<accession>A0A7S3K3W4</accession>
<protein>
    <recommendedName>
        <fullName evidence="13">Formate/nitrite transporter</fullName>
    </recommendedName>
</protein>
<comment type="subcellular location">
    <subcellularLocation>
        <location evidence="1">Cell membrane</location>
        <topology evidence="1">Multi-pass membrane protein</topology>
    </subcellularLocation>
</comment>
<keyword evidence="4 11" id="KW-1133">Transmembrane helix</keyword>
<dbReference type="GO" id="GO:0015707">
    <property type="term" value="P:nitrite transport"/>
    <property type="evidence" value="ECO:0007669"/>
    <property type="project" value="TreeGrafter"/>
</dbReference>
<keyword evidence="3 11" id="KW-0812">Transmembrane</keyword>
<dbReference type="InterPro" id="IPR024002">
    <property type="entry name" value="For/NO2_transpt_CS"/>
</dbReference>
<dbReference type="PANTHER" id="PTHR30520">
    <property type="entry name" value="FORMATE TRANSPORTER-RELATED"/>
    <property type="match status" value="1"/>
</dbReference>
<comment type="catalytic activity">
    <reaction evidence="6">
        <text>(S)-lactate(in) + H(+)(in) = (S)-lactate(out) + H(+)(out)</text>
        <dbReference type="Rhea" id="RHEA:29415"/>
        <dbReference type="ChEBI" id="CHEBI:15378"/>
        <dbReference type="ChEBI" id="CHEBI:16651"/>
    </reaction>
</comment>
<evidence type="ECO:0000313" key="12">
    <source>
        <dbReference type="EMBL" id="CAE0372116.1"/>
    </source>
</evidence>